<accession>A0A806KH41</accession>
<name>A0A806KH41_9BACT</name>
<dbReference type="AlphaFoldDB" id="A0A806KH41"/>
<sequence>MPLNYHGNEFQFAVIENLRNKMEKELDKLMEYYKLKD</sequence>
<protein>
    <submittedName>
        <fullName evidence="1">Uncharacterized protein</fullName>
    </submittedName>
</protein>
<organism evidence="1">
    <name type="scientific">uncultured bacterium contig00063</name>
    <dbReference type="NCBI Taxonomy" id="1181546"/>
    <lineage>
        <taxon>Bacteria</taxon>
        <taxon>environmental samples</taxon>
    </lineage>
</organism>
<evidence type="ECO:0000313" key="1">
    <source>
        <dbReference type="EMBL" id="AGS52314.1"/>
    </source>
</evidence>
<reference evidence="1" key="1">
    <citation type="submission" date="2012-03" db="EMBL/GenBank/DDBJ databases">
        <title>Functional metagenomics reveals considerable lignocellulase gene clusters in the gut microbiome of a wood-feeding higher termite.</title>
        <authorList>
            <person name="Liu N."/>
        </authorList>
    </citation>
    <scope>NUCLEOTIDE SEQUENCE</scope>
</reference>
<dbReference type="EMBL" id="JQ844189">
    <property type="protein sequence ID" value="AGS52314.1"/>
    <property type="molecule type" value="Genomic_DNA"/>
</dbReference>
<proteinExistence type="predicted"/>